<dbReference type="RefSeq" id="WP_188903081.1">
    <property type="nucleotide sequence ID" value="NZ_BMOM01000009.1"/>
</dbReference>
<dbReference type="PANTHER" id="PTHR35788">
    <property type="entry name" value="EXPORTED PROTEIN-RELATED"/>
    <property type="match status" value="1"/>
</dbReference>
<keyword evidence="3" id="KW-1185">Reference proteome</keyword>
<sequence>MTAFKVLPRLTCLTLLGALLMACGPRIPGTAQSASSGTATLASATAAPAQPVAAPPAKVPRPEAPHTVNLRWSVPEPRLIGTRVERTLLHRSAPLTLSAGQVARVRQEGSLQAIRASLNAVYARIESRESRDIRFTRMGKTWVGEARTGWKVDRTASEAALLAALRNGSPSSPLSVALQAPARSVRWAAGKGLTHLASGESLFTGSPTFRVHNIRVGASRMQGLWIAPGETFSFNGAVGPISAATGFQPGYVVSGNTLATEDGGGICQVSTTVFRAALLSGLPITERHAHSYLVGYYGEPGLDATVYAPAKDLRWTNDTAAPLLVQADWDLKAGRLTVSVFGHDDGRTVRIAEPVITGRQTATEPSFVLDRTLPAGGARRIDMPATGMKAVVTRTVVSGDGQNTTDAFSSRYRPWGGVFAVAAGDPRLR</sequence>
<dbReference type="InterPro" id="IPR052913">
    <property type="entry name" value="Glycopeptide_resist_protein"/>
</dbReference>
<accession>A0ABQ2GRM9</accession>
<evidence type="ECO:0008006" key="4">
    <source>
        <dbReference type="Google" id="ProtNLM"/>
    </source>
</evidence>
<organism evidence="2 3">
    <name type="scientific">Deinococcus aerophilus</name>
    <dbReference type="NCBI Taxonomy" id="522488"/>
    <lineage>
        <taxon>Bacteria</taxon>
        <taxon>Thermotogati</taxon>
        <taxon>Deinococcota</taxon>
        <taxon>Deinococci</taxon>
        <taxon>Deinococcales</taxon>
        <taxon>Deinococcaceae</taxon>
        <taxon>Deinococcus</taxon>
    </lineage>
</organism>
<name>A0ABQ2GRM9_9DEIO</name>
<reference evidence="3" key="1">
    <citation type="journal article" date="2019" name="Int. J. Syst. Evol. Microbiol.">
        <title>The Global Catalogue of Microorganisms (GCM) 10K type strain sequencing project: providing services to taxonomists for standard genome sequencing and annotation.</title>
        <authorList>
            <consortium name="The Broad Institute Genomics Platform"/>
            <consortium name="The Broad Institute Genome Sequencing Center for Infectious Disease"/>
            <person name="Wu L."/>
            <person name="Ma J."/>
        </authorList>
    </citation>
    <scope>NUCLEOTIDE SEQUENCE [LARGE SCALE GENOMIC DNA]</scope>
    <source>
        <strain evidence="3">JCM 15443</strain>
    </source>
</reference>
<dbReference type="InterPro" id="IPR007391">
    <property type="entry name" value="Vancomycin_resist_VanW"/>
</dbReference>
<dbReference type="Proteomes" id="UP000661918">
    <property type="component" value="Unassembled WGS sequence"/>
</dbReference>
<dbReference type="PANTHER" id="PTHR35788:SF1">
    <property type="entry name" value="EXPORTED PROTEIN"/>
    <property type="match status" value="1"/>
</dbReference>
<feature type="chain" id="PRO_5045039867" description="Vancomycin resistance protein" evidence="1">
    <location>
        <begin position="34"/>
        <end position="429"/>
    </location>
</feature>
<dbReference type="EMBL" id="BMOM01000009">
    <property type="protein sequence ID" value="GGM08007.1"/>
    <property type="molecule type" value="Genomic_DNA"/>
</dbReference>
<feature type="signal peptide" evidence="1">
    <location>
        <begin position="1"/>
        <end position="33"/>
    </location>
</feature>
<dbReference type="PROSITE" id="PS51257">
    <property type="entry name" value="PROKAR_LIPOPROTEIN"/>
    <property type="match status" value="1"/>
</dbReference>
<proteinExistence type="predicted"/>
<evidence type="ECO:0000313" key="3">
    <source>
        <dbReference type="Proteomes" id="UP000661918"/>
    </source>
</evidence>
<evidence type="ECO:0000256" key="1">
    <source>
        <dbReference type="SAM" id="SignalP"/>
    </source>
</evidence>
<comment type="caution">
    <text evidence="2">The sequence shown here is derived from an EMBL/GenBank/DDBJ whole genome shotgun (WGS) entry which is preliminary data.</text>
</comment>
<keyword evidence="1" id="KW-0732">Signal</keyword>
<gene>
    <name evidence="2" type="ORF">GCM10010841_15450</name>
</gene>
<evidence type="ECO:0000313" key="2">
    <source>
        <dbReference type="EMBL" id="GGM08007.1"/>
    </source>
</evidence>
<protein>
    <recommendedName>
        <fullName evidence="4">Vancomycin resistance protein</fullName>
    </recommendedName>
</protein>
<dbReference type="Pfam" id="PF04294">
    <property type="entry name" value="VanW"/>
    <property type="match status" value="1"/>
</dbReference>